<evidence type="ECO:0000313" key="3">
    <source>
        <dbReference type="Proteomes" id="UP000606786"/>
    </source>
</evidence>
<feature type="region of interest" description="Disordered" evidence="1">
    <location>
        <begin position="62"/>
        <end position="84"/>
    </location>
</feature>
<comment type="caution">
    <text evidence="2">The sequence shown here is derived from an EMBL/GenBank/DDBJ whole genome shotgun (WGS) entry which is preliminary data.</text>
</comment>
<protein>
    <submittedName>
        <fullName evidence="2">(Mediterranean fruit fly) hypothetical protein</fullName>
    </submittedName>
</protein>
<organism evidence="2 3">
    <name type="scientific">Ceratitis capitata</name>
    <name type="common">Mediterranean fruit fly</name>
    <name type="synonym">Tephritis capitata</name>
    <dbReference type="NCBI Taxonomy" id="7213"/>
    <lineage>
        <taxon>Eukaryota</taxon>
        <taxon>Metazoa</taxon>
        <taxon>Ecdysozoa</taxon>
        <taxon>Arthropoda</taxon>
        <taxon>Hexapoda</taxon>
        <taxon>Insecta</taxon>
        <taxon>Pterygota</taxon>
        <taxon>Neoptera</taxon>
        <taxon>Endopterygota</taxon>
        <taxon>Diptera</taxon>
        <taxon>Brachycera</taxon>
        <taxon>Muscomorpha</taxon>
        <taxon>Tephritoidea</taxon>
        <taxon>Tephritidae</taxon>
        <taxon>Ceratitis</taxon>
        <taxon>Ceratitis</taxon>
    </lineage>
</organism>
<dbReference type="Proteomes" id="UP000606786">
    <property type="component" value="Unassembled WGS sequence"/>
</dbReference>
<dbReference type="EMBL" id="CAJHJT010000019">
    <property type="protein sequence ID" value="CAD7000774.1"/>
    <property type="molecule type" value="Genomic_DNA"/>
</dbReference>
<gene>
    <name evidence="2" type="ORF">CCAP1982_LOCUS9249</name>
</gene>
<name>A0A811UPV9_CERCA</name>
<dbReference type="AlphaFoldDB" id="A0A811UPV9"/>
<reference evidence="2" key="1">
    <citation type="submission" date="2020-11" db="EMBL/GenBank/DDBJ databases">
        <authorList>
            <person name="Whitehead M."/>
        </authorList>
    </citation>
    <scope>NUCLEOTIDE SEQUENCE</scope>
    <source>
        <strain evidence="2">EGII</strain>
    </source>
</reference>
<evidence type="ECO:0000313" key="2">
    <source>
        <dbReference type="EMBL" id="CAD7000774.1"/>
    </source>
</evidence>
<sequence length="105" mass="11464">SGFLIFAYAVSPSNTLDQPGLVPGTLPWLESNEALALATRMETRLPWRPTRGSLTSPSYLVRKRTLGPPLENNPKTPPSSRDEGLRLLHGLETNLATSLQTPQEA</sequence>
<feature type="non-terminal residue" evidence="2">
    <location>
        <position position="1"/>
    </location>
</feature>
<evidence type="ECO:0000256" key="1">
    <source>
        <dbReference type="SAM" id="MobiDB-lite"/>
    </source>
</evidence>
<keyword evidence="3" id="KW-1185">Reference proteome</keyword>
<accession>A0A811UPV9</accession>
<proteinExistence type="predicted"/>